<organism evidence="8 9">
    <name type="scientific">Malassezia psittaci</name>
    <dbReference type="NCBI Taxonomy" id="1821823"/>
    <lineage>
        <taxon>Eukaryota</taxon>
        <taxon>Fungi</taxon>
        <taxon>Dikarya</taxon>
        <taxon>Basidiomycota</taxon>
        <taxon>Ustilaginomycotina</taxon>
        <taxon>Malasseziomycetes</taxon>
        <taxon>Malasseziales</taxon>
        <taxon>Malasseziaceae</taxon>
        <taxon>Malassezia</taxon>
    </lineage>
</organism>
<evidence type="ECO:0000256" key="4">
    <source>
        <dbReference type="ARBA" id="ARBA00023125"/>
    </source>
</evidence>
<sequence length="579" mass="64997">MDQARNSQVPADVRKIILRSFTRKHHLQLRSDAVQFVYETVKSHGMLDDMSVVTEAVEALAQALVDQHASGAQASQIDSFVVTSEILQKTYDRLVVESAESQVMPVHMQSASVAYGDAPDRERFFHVVDAFSMPRLRFSGLRKIFQADERAASYFSTANASNEEMRERYDLLRSIVLRNEHFLPPLAIASGKDRESYMKLTTTKNLLGRVGESCLLFGRLSTLPDGTYALEDGEGTLPVDLTHAVSDSDLIKIAGEGIFTEGANILVEGEYMADERLRAYAIGHPPSENREEARMHFGHIDFTGTGAVPTKHVAALRAQEMQHADSCIAVFSEVHLDHAACMSNLRAIFQGYQDADFLPYVIVMCGNFSSSPIDADSEQLDRYKSGFNDLADILAGFPRLLRETHWVFVPGPDDPVTTSVLPRARIPPPLIAGFEQRLPGEYCRSRLHWASNPCRIIYFSQEMVIFREDIMSKMLRSAVKLKHELREGDLQKYLVSSLLDQANLCPLPPPVRPILWDYAQALRLYPMPSVLVLADRYERFELSYEGCHVMNPGSFRSSSFGWATYYPATGQMERSELPA</sequence>
<keyword evidence="4 6" id="KW-0238">DNA-binding</keyword>
<dbReference type="AlphaFoldDB" id="A0AAF0JF68"/>
<evidence type="ECO:0000256" key="6">
    <source>
        <dbReference type="PIRNR" id="PIRNR000799"/>
    </source>
</evidence>
<evidence type="ECO:0000256" key="2">
    <source>
        <dbReference type="ARBA" id="ARBA00009560"/>
    </source>
</evidence>
<keyword evidence="9" id="KW-1185">Reference proteome</keyword>
<evidence type="ECO:0000259" key="7">
    <source>
        <dbReference type="Pfam" id="PF04042"/>
    </source>
</evidence>
<protein>
    <recommendedName>
        <fullName evidence="6">DNA polymerase epsilon subunit</fullName>
    </recommendedName>
    <alternativeName>
        <fullName evidence="6">DNA polymerase II subunit 2</fullName>
    </alternativeName>
</protein>
<evidence type="ECO:0000256" key="5">
    <source>
        <dbReference type="ARBA" id="ARBA00023242"/>
    </source>
</evidence>
<name>A0AAF0JF68_9BASI</name>
<keyword evidence="8" id="KW-0548">Nucleotidyltransferase</keyword>
<evidence type="ECO:0000256" key="3">
    <source>
        <dbReference type="ARBA" id="ARBA00022705"/>
    </source>
</evidence>
<keyword evidence="5 6" id="KW-0539">Nucleus</keyword>
<dbReference type="PIRSF" id="PIRSF000799">
    <property type="entry name" value="DNA_pol_eps_2"/>
    <property type="match status" value="1"/>
</dbReference>
<dbReference type="Proteomes" id="UP001214628">
    <property type="component" value="Chromosome 6"/>
</dbReference>
<dbReference type="GO" id="GO:0003677">
    <property type="term" value="F:DNA binding"/>
    <property type="evidence" value="ECO:0007669"/>
    <property type="project" value="UniProtKB-UniRule"/>
</dbReference>
<dbReference type="GO" id="GO:0008622">
    <property type="term" value="C:epsilon DNA polymerase complex"/>
    <property type="evidence" value="ECO:0007669"/>
    <property type="project" value="UniProtKB-UniRule"/>
</dbReference>
<evidence type="ECO:0000256" key="1">
    <source>
        <dbReference type="ARBA" id="ARBA00004123"/>
    </source>
</evidence>
<comment type="subcellular location">
    <subcellularLocation>
        <location evidence="1 6">Nucleus</location>
    </subcellularLocation>
</comment>
<reference evidence="8" key="1">
    <citation type="submission" date="2023-02" db="EMBL/GenBank/DDBJ databases">
        <title>Mating type loci evolution in Malassezia.</title>
        <authorList>
            <person name="Coelho M.A."/>
        </authorList>
    </citation>
    <scope>NUCLEOTIDE SEQUENCE</scope>
    <source>
        <strain evidence="8">CBS 14136</strain>
    </source>
</reference>
<dbReference type="Pfam" id="PF04042">
    <property type="entry name" value="DNA_pol_E_B"/>
    <property type="match status" value="1"/>
</dbReference>
<keyword evidence="8" id="KW-0239">DNA-directed DNA polymerase</keyword>
<evidence type="ECO:0000313" key="8">
    <source>
        <dbReference type="EMBL" id="WFD44787.1"/>
    </source>
</evidence>
<dbReference type="GO" id="GO:0042276">
    <property type="term" value="P:error-prone translesion synthesis"/>
    <property type="evidence" value="ECO:0007669"/>
    <property type="project" value="TreeGrafter"/>
</dbReference>
<keyword evidence="3 6" id="KW-0235">DNA replication</keyword>
<dbReference type="GO" id="GO:0006261">
    <property type="term" value="P:DNA-templated DNA replication"/>
    <property type="evidence" value="ECO:0007669"/>
    <property type="project" value="InterPro"/>
</dbReference>
<feature type="domain" description="DNA polymerase alpha/delta/epsilon subunit B" evidence="7">
    <location>
        <begin position="328"/>
        <end position="540"/>
    </location>
</feature>
<dbReference type="GO" id="GO:0003887">
    <property type="term" value="F:DNA-directed DNA polymerase activity"/>
    <property type="evidence" value="ECO:0007669"/>
    <property type="project" value="UniProtKB-KW"/>
</dbReference>
<comment type="function">
    <text evidence="6">Participates in DNA repair and in chromosomal DNA replication.</text>
</comment>
<keyword evidence="8" id="KW-0808">Transferase</keyword>
<evidence type="ECO:0000313" key="9">
    <source>
        <dbReference type="Proteomes" id="UP001214628"/>
    </source>
</evidence>
<dbReference type="InterPro" id="IPR007185">
    <property type="entry name" value="DNA_pol_a/d/e_bsu"/>
</dbReference>
<dbReference type="PANTHER" id="PTHR12708:SF0">
    <property type="entry name" value="DNA POLYMERASE EPSILON SUBUNIT 2"/>
    <property type="match status" value="1"/>
</dbReference>
<dbReference type="InterPro" id="IPR016266">
    <property type="entry name" value="POLE2"/>
</dbReference>
<dbReference type="PANTHER" id="PTHR12708">
    <property type="entry name" value="DNA POLYMERASE EPSILON SUBUNIT B"/>
    <property type="match status" value="1"/>
</dbReference>
<accession>A0AAF0JF68</accession>
<proteinExistence type="inferred from homology"/>
<comment type="similarity">
    <text evidence="2 6">Belongs to the DNA polymerase epsilon subunit B family.</text>
</comment>
<gene>
    <name evidence="8" type="primary">DPB2</name>
    <name evidence="8" type="ORF">MPSI1_003458</name>
</gene>
<dbReference type="EMBL" id="CP118380">
    <property type="protein sequence ID" value="WFD44787.1"/>
    <property type="molecule type" value="Genomic_DNA"/>
</dbReference>